<protein>
    <submittedName>
        <fullName evidence="2">Uncharacterized protein</fullName>
    </submittedName>
</protein>
<sequence>MLSVCQLVKDVQQLSDKTCHFSELCAACTVDNWQVLGSRLEAHPLATGSIDFFICLKIIQRMLENELFPQWAYPRVLLSDNGTQSSMKQQHDLYSKRVVIHHTTTFHHLCANRTLCKSKTSKHSYMSTKRMIIPAGTTTCLMHYSCSAGMSMKDVRASKTVHPAINPHHHASSSPPETSPTNVSAGDNTCSQLLNVISMLDSQQMHNDDICLASDKEQEPNTAISSIPTPPELQDLTPESPYIPPACTNAEDVSTNSKYGGSPSDPSETSTMQMSSLAFSPMVTAAAHCRLDIDDDDMKWLLFNKLPLLSDMTCLAAVVIIQPAVRATCLLPSMGTATHIVPSGPTHNGHCTQHGGAPSHPTSVLAIPT</sequence>
<evidence type="ECO:0000313" key="2">
    <source>
        <dbReference type="EMBL" id="KAJ8887288.1"/>
    </source>
</evidence>
<dbReference type="EMBL" id="JARBHB010000004">
    <property type="protein sequence ID" value="KAJ8887288.1"/>
    <property type="molecule type" value="Genomic_DNA"/>
</dbReference>
<evidence type="ECO:0000256" key="1">
    <source>
        <dbReference type="SAM" id="MobiDB-lite"/>
    </source>
</evidence>
<feature type="compositionally biased region" description="Polar residues" evidence="1">
    <location>
        <begin position="172"/>
        <end position="187"/>
    </location>
</feature>
<reference evidence="2 3" key="1">
    <citation type="submission" date="2023-02" db="EMBL/GenBank/DDBJ databases">
        <title>LHISI_Scaffold_Assembly.</title>
        <authorList>
            <person name="Stuart O.P."/>
            <person name="Cleave R."/>
            <person name="Magrath M.J.L."/>
            <person name="Mikheyev A.S."/>
        </authorList>
    </citation>
    <scope>NUCLEOTIDE SEQUENCE [LARGE SCALE GENOMIC DNA]</scope>
    <source>
        <strain evidence="2">Daus_M_001</strain>
        <tissue evidence="2">Leg muscle</tissue>
    </source>
</reference>
<dbReference type="Proteomes" id="UP001159363">
    <property type="component" value="Chromosome X"/>
</dbReference>
<proteinExistence type="predicted"/>
<feature type="compositionally biased region" description="Polar residues" evidence="1">
    <location>
        <begin position="251"/>
        <end position="271"/>
    </location>
</feature>
<gene>
    <name evidence="2" type="ORF">PR048_013503</name>
</gene>
<feature type="region of interest" description="Disordered" evidence="1">
    <location>
        <begin position="347"/>
        <end position="369"/>
    </location>
</feature>
<name>A0ABQ9HTV1_9NEOP</name>
<comment type="caution">
    <text evidence="2">The sequence shown here is derived from an EMBL/GenBank/DDBJ whole genome shotgun (WGS) entry which is preliminary data.</text>
</comment>
<keyword evidence="3" id="KW-1185">Reference proteome</keyword>
<feature type="region of interest" description="Disordered" evidence="1">
    <location>
        <begin position="164"/>
        <end position="187"/>
    </location>
</feature>
<feature type="region of interest" description="Disordered" evidence="1">
    <location>
        <begin position="216"/>
        <end position="271"/>
    </location>
</feature>
<evidence type="ECO:0000313" key="3">
    <source>
        <dbReference type="Proteomes" id="UP001159363"/>
    </source>
</evidence>
<organism evidence="2 3">
    <name type="scientific">Dryococelus australis</name>
    <dbReference type="NCBI Taxonomy" id="614101"/>
    <lineage>
        <taxon>Eukaryota</taxon>
        <taxon>Metazoa</taxon>
        <taxon>Ecdysozoa</taxon>
        <taxon>Arthropoda</taxon>
        <taxon>Hexapoda</taxon>
        <taxon>Insecta</taxon>
        <taxon>Pterygota</taxon>
        <taxon>Neoptera</taxon>
        <taxon>Polyneoptera</taxon>
        <taxon>Phasmatodea</taxon>
        <taxon>Verophasmatodea</taxon>
        <taxon>Anareolatae</taxon>
        <taxon>Phasmatidae</taxon>
        <taxon>Eurycanthinae</taxon>
        <taxon>Dryococelus</taxon>
    </lineage>
</organism>
<accession>A0ABQ9HTV1</accession>